<dbReference type="AlphaFoldDB" id="A0A4Q7ZK10"/>
<evidence type="ECO:0000313" key="2">
    <source>
        <dbReference type="Proteomes" id="UP000292564"/>
    </source>
</evidence>
<dbReference type="Pfam" id="PF11209">
    <property type="entry name" value="LmeA"/>
    <property type="match status" value="1"/>
</dbReference>
<proteinExistence type="predicted"/>
<dbReference type="RefSeq" id="WP_242624830.1">
    <property type="nucleotide sequence ID" value="NZ_SHKY01000001.1"/>
</dbReference>
<gene>
    <name evidence="1" type="ORF">EV385_2281</name>
</gene>
<organism evidence="1 2">
    <name type="scientific">Krasilnikovia cinnamomea</name>
    <dbReference type="NCBI Taxonomy" id="349313"/>
    <lineage>
        <taxon>Bacteria</taxon>
        <taxon>Bacillati</taxon>
        <taxon>Actinomycetota</taxon>
        <taxon>Actinomycetes</taxon>
        <taxon>Micromonosporales</taxon>
        <taxon>Micromonosporaceae</taxon>
        <taxon>Krasilnikovia</taxon>
    </lineage>
</organism>
<comment type="caution">
    <text evidence="1">The sequence shown here is derived from an EMBL/GenBank/DDBJ whole genome shotgun (WGS) entry which is preliminary data.</text>
</comment>
<evidence type="ECO:0000313" key="1">
    <source>
        <dbReference type="EMBL" id="RZU50509.1"/>
    </source>
</evidence>
<dbReference type="InterPro" id="IPR021373">
    <property type="entry name" value="DUF2993"/>
</dbReference>
<sequence>MAEVYDPPRARKRRMRPVLVTLAILVVLLGVGLIVADRAAAAFAERVIAERISGQVASQGARSEHPDVTVMGVPFLTQVTSGKYEETRIVLRNFEGPAGGGKSIRVPELEVRATDVSAPLDTVRSGRGDIFAGKVTGTGTVDYAQLAALIGQPGLTLREQDGKLVGTAPVQLLGQTVQVTGTASLEVVDGVVRVRFSDVTAAGLPNLPLVRSFIDAYVKDLAVDLKVPKLPLGLVVEKVEPLPAGLQFTASAHDVALTGGV</sequence>
<protein>
    <submittedName>
        <fullName evidence="1">DUF2993 family protein</fullName>
    </submittedName>
</protein>
<accession>A0A4Q7ZK10</accession>
<keyword evidence="2" id="KW-1185">Reference proteome</keyword>
<dbReference type="EMBL" id="SHKY01000001">
    <property type="protein sequence ID" value="RZU50509.1"/>
    <property type="molecule type" value="Genomic_DNA"/>
</dbReference>
<name>A0A4Q7ZK10_9ACTN</name>
<reference evidence="1 2" key="1">
    <citation type="submission" date="2019-02" db="EMBL/GenBank/DDBJ databases">
        <title>Sequencing the genomes of 1000 actinobacteria strains.</title>
        <authorList>
            <person name="Klenk H.-P."/>
        </authorList>
    </citation>
    <scope>NUCLEOTIDE SEQUENCE [LARGE SCALE GENOMIC DNA]</scope>
    <source>
        <strain evidence="1 2">DSM 45162</strain>
    </source>
</reference>
<dbReference type="Proteomes" id="UP000292564">
    <property type="component" value="Unassembled WGS sequence"/>
</dbReference>